<evidence type="ECO:0000313" key="3">
    <source>
        <dbReference type="EMBL" id="KAG5503503.1"/>
    </source>
</evidence>
<feature type="domain" description="UBA" evidence="2">
    <location>
        <begin position="344"/>
        <end position="391"/>
    </location>
</feature>
<accession>A0A836IUD5</accession>
<dbReference type="Proteomes" id="UP000674318">
    <property type="component" value="Chromosome 24"/>
</dbReference>
<dbReference type="RefSeq" id="XP_067756865.1">
    <property type="nucleotide sequence ID" value="XM_067901599.1"/>
</dbReference>
<keyword evidence="1" id="KW-1133">Transmembrane helix</keyword>
<name>A0A836IUD5_9TRYP</name>
<feature type="transmembrane region" description="Helical" evidence="1">
    <location>
        <begin position="92"/>
        <end position="111"/>
    </location>
</feature>
<dbReference type="KEGG" id="phet:94291676"/>
<dbReference type="InterPro" id="IPR015940">
    <property type="entry name" value="UBA"/>
</dbReference>
<sequence length="391" mass="42063">MILEGAPVTGLTLLISTVSSAMVRGQYTRYRNLAFPPGTPAAPLTSFTLAKRLFLESIPIGSLGISAMDILLAVNLLYQFRTLERRWGSNSYMAFVFSSAILGVCAVQLFITESGSKHLSVDAVRILSAAGILVPLSALLTRYLREMPSRSTLAMRIPGTNLSISDKALALLPLSKLVLSPSTQLQAQTFRRAAVEVDVGVWTRLWFVVFGALFAILSTHSIVVQWWLAVFTRYVCRPLLRFLQPVTDVLFGRSFTVDHAKPRSTQQRSSGNMSLQAGGVGGARDTGVIDGGRYVVESLTGGNALQELGARIRARRHGAQPHQVQGLQGGSVAPSAAAPAWHRSPQEEAARNEAIATVEAIGLRASRDEIIAALDMAGGNLEMAVQILLGN</sequence>
<dbReference type="SUPFAM" id="SSF46934">
    <property type="entry name" value="UBA-like"/>
    <property type="match status" value="1"/>
</dbReference>
<dbReference type="OrthoDB" id="272778at2759"/>
<gene>
    <name evidence="3" type="ORF">JKF63_05642</name>
</gene>
<protein>
    <recommendedName>
        <fullName evidence="2">UBA domain-containing protein</fullName>
    </recommendedName>
</protein>
<dbReference type="InterPro" id="IPR009060">
    <property type="entry name" value="UBA-like_sf"/>
</dbReference>
<evidence type="ECO:0000256" key="1">
    <source>
        <dbReference type="SAM" id="Phobius"/>
    </source>
</evidence>
<comment type="caution">
    <text evidence="3">The sequence shown here is derived from an EMBL/GenBank/DDBJ whole genome shotgun (WGS) entry which is preliminary data.</text>
</comment>
<feature type="transmembrane region" description="Helical" evidence="1">
    <location>
        <begin position="58"/>
        <end position="80"/>
    </location>
</feature>
<proteinExistence type="predicted"/>
<dbReference type="GeneID" id="94291676"/>
<dbReference type="AlphaFoldDB" id="A0A836IUD5"/>
<keyword evidence="4" id="KW-1185">Reference proteome</keyword>
<evidence type="ECO:0000259" key="2">
    <source>
        <dbReference type="PROSITE" id="PS50030"/>
    </source>
</evidence>
<organism evidence="3 4">
    <name type="scientific">Porcisia hertigi</name>
    <dbReference type="NCBI Taxonomy" id="2761500"/>
    <lineage>
        <taxon>Eukaryota</taxon>
        <taxon>Discoba</taxon>
        <taxon>Euglenozoa</taxon>
        <taxon>Kinetoplastea</taxon>
        <taxon>Metakinetoplastina</taxon>
        <taxon>Trypanosomatida</taxon>
        <taxon>Trypanosomatidae</taxon>
        <taxon>Leishmaniinae</taxon>
        <taxon>Porcisia</taxon>
    </lineage>
</organism>
<evidence type="ECO:0000313" key="4">
    <source>
        <dbReference type="Proteomes" id="UP000674318"/>
    </source>
</evidence>
<dbReference type="PROSITE" id="PS50030">
    <property type="entry name" value="UBA"/>
    <property type="match status" value="1"/>
</dbReference>
<dbReference type="EMBL" id="JAFJZO010000024">
    <property type="protein sequence ID" value="KAG5503503.1"/>
    <property type="molecule type" value="Genomic_DNA"/>
</dbReference>
<keyword evidence="1" id="KW-0812">Transmembrane</keyword>
<keyword evidence="1" id="KW-0472">Membrane</keyword>
<feature type="transmembrane region" description="Helical" evidence="1">
    <location>
        <begin position="205"/>
        <end position="228"/>
    </location>
</feature>
<feature type="transmembrane region" description="Helical" evidence="1">
    <location>
        <begin position="123"/>
        <end position="144"/>
    </location>
</feature>
<reference evidence="3 4" key="1">
    <citation type="submission" date="2021-02" db="EMBL/GenBank/DDBJ databases">
        <title>Porcisia hertigi Genome sequencing and assembly.</title>
        <authorList>
            <person name="Almutairi H."/>
            <person name="Gatherer D."/>
        </authorList>
    </citation>
    <scope>NUCLEOTIDE SEQUENCE [LARGE SCALE GENOMIC DNA]</scope>
    <source>
        <strain evidence="3 4">C119</strain>
    </source>
</reference>